<keyword evidence="3" id="KW-1185">Reference proteome</keyword>
<dbReference type="Proteomes" id="UP001141806">
    <property type="component" value="Unassembled WGS sequence"/>
</dbReference>
<feature type="region of interest" description="Disordered" evidence="1">
    <location>
        <begin position="136"/>
        <end position="155"/>
    </location>
</feature>
<evidence type="ECO:0000313" key="3">
    <source>
        <dbReference type="Proteomes" id="UP001141806"/>
    </source>
</evidence>
<accession>A0A9Q0K9R0</accession>
<proteinExistence type="predicted"/>
<evidence type="ECO:0000256" key="1">
    <source>
        <dbReference type="SAM" id="MobiDB-lite"/>
    </source>
</evidence>
<comment type="caution">
    <text evidence="2">The sequence shown here is derived from an EMBL/GenBank/DDBJ whole genome shotgun (WGS) entry which is preliminary data.</text>
</comment>
<feature type="region of interest" description="Disordered" evidence="1">
    <location>
        <begin position="1"/>
        <end position="28"/>
    </location>
</feature>
<protein>
    <submittedName>
        <fullName evidence="2">Uncharacterized protein</fullName>
    </submittedName>
</protein>
<evidence type="ECO:0000313" key="2">
    <source>
        <dbReference type="EMBL" id="KAJ4966426.1"/>
    </source>
</evidence>
<dbReference type="AlphaFoldDB" id="A0A9Q0K9R0"/>
<dbReference type="EMBL" id="JAMYWD010000007">
    <property type="protein sequence ID" value="KAJ4966426.1"/>
    <property type="molecule type" value="Genomic_DNA"/>
</dbReference>
<feature type="compositionally biased region" description="Low complexity" evidence="1">
    <location>
        <begin position="136"/>
        <end position="149"/>
    </location>
</feature>
<name>A0A9Q0K9R0_9MAGN</name>
<reference evidence="2" key="1">
    <citation type="journal article" date="2023" name="Plant J.">
        <title>The genome of the king protea, Protea cynaroides.</title>
        <authorList>
            <person name="Chang J."/>
            <person name="Duong T.A."/>
            <person name="Schoeman C."/>
            <person name="Ma X."/>
            <person name="Roodt D."/>
            <person name="Barker N."/>
            <person name="Li Z."/>
            <person name="Van de Peer Y."/>
            <person name="Mizrachi E."/>
        </authorList>
    </citation>
    <scope>NUCLEOTIDE SEQUENCE</scope>
    <source>
        <tissue evidence="2">Young leaves</tissue>
    </source>
</reference>
<sequence length="259" mass="27549">MGRAGGSSFLRYAGNSPGRPCPNGASESAGSTVEKWILRFVSAGTPSIGSPMERSPELIAQLDLPAVPSGHGQAPRLRALHHRRGLLVLLPRLPIRSWSHFSCSGDAQLTEGGPPWKGHSWKAPLGNPPFLQLPPSSGRRGACGASSRGPYLKQQPLLPGRQEQRSYSLNLIRDASGTIEAPPTIRVVSLRNGSVRSVIGMTCRVQLMCRVYHLDNKSATLVPDALALTATPTFAFSNAGYADAVCAWLCTSLSFALAS</sequence>
<organism evidence="2 3">
    <name type="scientific">Protea cynaroides</name>
    <dbReference type="NCBI Taxonomy" id="273540"/>
    <lineage>
        <taxon>Eukaryota</taxon>
        <taxon>Viridiplantae</taxon>
        <taxon>Streptophyta</taxon>
        <taxon>Embryophyta</taxon>
        <taxon>Tracheophyta</taxon>
        <taxon>Spermatophyta</taxon>
        <taxon>Magnoliopsida</taxon>
        <taxon>Proteales</taxon>
        <taxon>Proteaceae</taxon>
        <taxon>Protea</taxon>
    </lineage>
</organism>
<gene>
    <name evidence="2" type="ORF">NE237_018275</name>
</gene>